<dbReference type="STRING" id="697281.Mahau_1738"/>
<evidence type="ECO:0000313" key="2">
    <source>
        <dbReference type="EMBL" id="AEE96919.1"/>
    </source>
</evidence>
<proteinExistence type="predicted"/>
<gene>
    <name evidence="2" type="ordered locus">Mahau_1738</name>
</gene>
<keyword evidence="3" id="KW-1185">Reference proteome</keyword>
<protein>
    <recommendedName>
        <fullName evidence="4">t-SNARE coiled-coil homology domain-containing protein</fullName>
    </recommendedName>
</protein>
<dbReference type="RefSeq" id="WP_013781347.1">
    <property type="nucleotide sequence ID" value="NC_015520.1"/>
</dbReference>
<accession>F4A085</accession>
<organism evidence="2 3">
    <name type="scientific">Mahella australiensis (strain DSM 15567 / CIP 107919 / 50-1 BON)</name>
    <dbReference type="NCBI Taxonomy" id="697281"/>
    <lineage>
        <taxon>Bacteria</taxon>
        <taxon>Bacillati</taxon>
        <taxon>Bacillota</taxon>
        <taxon>Clostridia</taxon>
        <taxon>Thermoanaerobacterales</taxon>
        <taxon>Thermoanaerobacterales Family IV. Incertae Sedis</taxon>
        <taxon>Mahella</taxon>
    </lineage>
</organism>
<sequence>MVDEKFMMDGFNRVLDAMDNLERRFNERIHGLEQHFDERMDRLEQRVGALEQRMDKVEVDIAGLKQGQQTIVERLDKIEDKFEKEDGTYDND</sequence>
<dbReference type="AlphaFoldDB" id="F4A085"/>
<dbReference type="Proteomes" id="UP000008457">
    <property type="component" value="Chromosome"/>
</dbReference>
<evidence type="ECO:0008006" key="4">
    <source>
        <dbReference type="Google" id="ProtNLM"/>
    </source>
</evidence>
<keyword evidence="1" id="KW-0175">Coiled coil</keyword>
<name>F4A085_MAHA5</name>
<dbReference type="HOGENOM" id="CLU_2409754_0_0_9"/>
<dbReference type="Gene3D" id="1.20.5.340">
    <property type="match status" value="1"/>
</dbReference>
<dbReference type="EMBL" id="CP002360">
    <property type="protein sequence ID" value="AEE96919.1"/>
    <property type="molecule type" value="Genomic_DNA"/>
</dbReference>
<reference evidence="3" key="1">
    <citation type="submission" date="2010-11" db="EMBL/GenBank/DDBJ databases">
        <title>The complete genome of Mahella australiensis DSM 15567.</title>
        <authorList>
            <consortium name="US DOE Joint Genome Institute (JGI-PGF)"/>
            <person name="Lucas S."/>
            <person name="Copeland A."/>
            <person name="Lapidus A."/>
            <person name="Bruce D."/>
            <person name="Goodwin L."/>
            <person name="Pitluck S."/>
            <person name="Kyrpides N."/>
            <person name="Mavromatis K."/>
            <person name="Pagani I."/>
            <person name="Ivanova N."/>
            <person name="Teshima H."/>
            <person name="Brettin T."/>
            <person name="Detter J.C."/>
            <person name="Han C."/>
            <person name="Tapia R."/>
            <person name="Land M."/>
            <person name="Hauser L."/>
            <person name="Markowitz V."/>
            <person name="Cheng J.-F."/>
            <person name="Hugenholtz P."/>
            <person name="Woyke T."/>
            <person name="Wu D."/>
            <person name="Spring S."/>
            <person name="Pukall R."/>
            <person name="Steenblock K."/>
            <person name="Schneider S."/>
            <person name="Klenk H.-P."/>
            <person name="Eisen J.A."/>
        </authorList>
    </citation>
    <scope>NUCLEOTIDE SEQUENCE [LARGE SCALE GENOMIC DNA]</scope>
    <source>
        <strain evidence="3">DSM 15567 / CIP 107919 / 50-1 BON</strain>
    </source>
</reference>
<evidence type="ECO:0000256" key="1">
    <source>
        <dbReference type="SAM" id="Coils"/>
    </source>
</evidence>
<reference evidence="2 3" key="2">
    <citation type="journal article" date="2011" name="Stand. Genomic Sci.">
        <title>Complete genome sequence of Mahella australiensis type strain (50-1 BON).</title>
        <authorList>
            <person name="Sikorski J."/>
            <person name="Teshima H."/>
            <person name="Nolan M."/>
            <person name="Lucas S."/>
            <person name="Hammon N."/>
            <person name="Deshpande S."/>
            <person name="Cheng J.F."/>
            <person name="Pitluck S."/>
            <person name="Liolios K."/>
            <person name="Pagani I."/>
            <person name="Ivanova N."/>
            <person name="Huntemann M."/>
            <person name="Mavromatis K."/>
            <person name="Ovchinikova G."/>
            <person name="Pati A."/>
            <person name="Tapia R."/>
            <person name="Han C."/>
            <person name="Goodwin L."/>
            <person name="Chen A."/>
            <person name="Palaniappan K."/>
            <person name="Land M."/>
            <person name="Hauser L."/>
            <person name="Ngatchou-Djao O.D."/>
            <person name="Rohde M."/>
            <person name="Pukall R."/>
            <person name="Spring S."/>
            <person name="Abt B."/>
            <person name="Goker M."/>
            <person name="Detter J.C."/>
            <person name="Woyke T."/>
            <person name="Bristow J."/>
            <person name="Markowitz V."/>
            <person name="Hugenholtz P."/>
            <person name="Eisen J.A."/>
            <person name="Kyrpides N.C."/>
            <person name="Klenk H.P."/>
            <person name="Lapidus A."/>
        </authorList>
    </citation>
    <scope>NUCLEOTIDE SEQUENCE [LARGE SCALE GENOMIC DNA]</scope>
    <source>
        <strain evidence="3">DSM 15567 / CIP 107919 / 50-1 BON</strain>
    </source>
</reference>
<feature type="coiled-coil region" evidence="1">
    <location>
        <begin position="33"/>
        <end position="60"/>
    </location>
</feature>
<evidence type="ECO:0000313" key="3">
    <source>
        <dbReference type="Proteomes" id="UP000008457"/>
    </source>
</evidence>
<dbReference type="SUPFAM" id="SSF57997">
    <property type="entry name" value="Tropomyosin"/>
    <property type="match status" value="1"/>
</dbReference>
<dbReference type="KEGG" id="mas:Mahau_1738"/>